<evidence type="ECO:0000256" key="9">
    <source>
        <dbReference type="ARBA" id="ARBA00023002"/>
    </source>
</evidence>
<dbReference type="STRING" id="89784.SAMN04489725_104159"/>
<evidence type="ECO:0000256" key="3">
    <source>
        <dbReference type="ARBA" id="ARBA00009881"/>
    </source>
</evidence>
<evidence type="ECO:0000256" key="12">
    <source>
        <dbReference type="ARBA" id="ARBA00049401"/>
    </source>
</evidence>
<keyword evidence="6" id="KW-0285">Flavoprotein</keyword>
<reference evidence="13" key="3">
    <citation type="submission" date="2023-02" db="EMBL/GenBank/DDBJ databases">
        <title>Proposal of a novel subspecies: Alicyclobacillus hesperidum subspecies aegle.</title>
        <authorList>
            <person name="Goto K."/>
            <person name="Fujii T."/>
            <person name="Yasui K."/>
            <person name="Mochida K."/>
            <person name="Kato-Tanaka Y."/>
            <person name="Morohoshi S."/>
            <person name="An S.Y."/>
            <person name="Kasai H."/>
            <person name="Yokota A."/>
        </authorList>
    </citation>
    <scope>NUCLEOTIDE SEQUENCE</scope>
    <source>
        <strain evidence="13">DSM 12766</strain>
    </source>
</reference>
<evidence type="ECO:0000313" key="13">
    <source>
        <dbReference type="EMBL" id="GLV12465.1"/>
    </source>
</evidence>
<evidence type="ECO:0000313" key="16">
    <source>
        <dbReference type="Proteomes" id="UP000182589"/>
    </source>
</evidence>
<organism evidence="15 16">
    <name type="scientific">Alicyclobacillus hesperidum</name>
    <dbReference type="NCBI Taxonomy" id="89784"/>
    <lineage>
        <taxon>Bacteria</taxon>
        <taxon>Bacillati</taxon>
        <taxon>Bacillota</taxon>
        <taxon>Bacilli</taxon>
        <taxon>Bacillales</taxon>
        <taxon>Alicyclobacillaceae</taxon>
        <taxon>Alicyclobacillus</taxon>
    </lineage>
</organism>
<proteinExistence type="inferred from homology"/>
<evidence type="ECO:0000256" key="1">
    <source>
        <dbReference type="ARBA" id="ARBA00001917"/>
    </source>
</evidence>
<evidence type="ECO:0000256" key="7">
    <source>
        <dbReference type="ARBA" id="ARBA00022643"/>
    </source>
</evidence>
<dbReference type="Gene3D" id="3.20.20.70">
    <property type="entry name" value="Aldolase class I"/>
    <property type="match status" value="1"/>
</dbReference>
<protein>
    <recommendedName>
        <fullName evidence="4">Probable nitronate monooxygenase</fullName>
    </recommendedName>
    <alternativeName>
        <fullName evidence="11">Propionate 3-nitronate monooxygenase</fullName>
    </alternativeName>
</protein>
<dbReference type="RefSeq" id="WP_006447667.1">
    <property type="nucleotide sequence ID" value="NZ_BSRA01000001.1"/>
</dbReference>
<dbReference type="EMBL" id="FNOJ01000004">
    <property type="protein sequence ID" value="SDW33175.1"/>
    <property type="molecule type" value="Genomic_DNA"/>
</dbReference>
<evidence type="ECO:0000256" key="4">
    <source>
        <dbReference type="ARBA" id="ARBA00013457"/>
    </source>
</evidence>
<dbReference type="GO" id="GO:0009636">
    <property type="term" value="P:response to toxic substance"/>
    <property type="evidence" value="ECO:0007669"/>
    <property type="project" value="UniProtKB-KW"/>
</dbReference>
<dbReference type="InterPro" id="IPR013785">
    <property type="entry name" value="Aldolase_TIM"/>
</dbReference>
<comment type="function">
    <text evidence="2">Nitronate monooxygenase that uses molecular oxygen to catalyze the oxidative denitrification of alkyl nitronates. Acts on propionate 3-nitronate (P3N), the presumed physiological substrate. Probably functions in the detoxification of P3N, a metabolic poison produced by plants and fungi as a defense mechanism.</text>
</comment>
<evidence type="ECO:0000256" key="10">
    <source>
        <dbReference type="ARBA" id="ARBA00023033"/>
    </source>
</evidence>
<comment type="similarity">
    <text evidence="3">Belongs to the nitronate monooxygenase family. NMO class I subfamily.</text>
</comment>
<accession>A0A1H2SNZ2</accession>
<dbReference type="GO" id="GO:0018580">
    <property type="term" value="F:nitronate monooxygenase activity"/>
    <property type="evidence" value="ECO:0007669"/>
    <property type="project" value="InterPro"/>
</dbReference>
<dbReference type="EMBL" id="BSRA01000001">
    <property type="protein sequence ID" value="GLV12473.1"/>
    <property type="molecule type" value="Genomic_DNA"/>
</dbReference>
<evidence type="ECO:0000256" key="5">
    <source>
        <dbReference type="ARBA" id="ARBA00022575"/>
    </source>
</evidence>
<evidence type="ECO:0000313" key="14">
    <source>
        <dbReference type="EMBL" id="GLV12473.1"/>
    </source>
</evidence>
<evidence type="ECO:0000313" key="15">
    <source>
        <dbReference type="EMBL" id="SDW33175.1"/>
    </source>
</evidence>
<dbReference type="SUPFAM" id="SSF51412">
    <property type="entry name" value="Inosine monophosphate dehydrogenase (IMPDH)"/>
    <property type="match status" value="1"/>
</dbReference>
<dbReference type="AlphaFoldDB" id="A0A1H2SNZ2"/>
<dbReference type="EMBL" id="BSRA01000001">
    <property type="protein sequence ID" value="GLV12465.1"/>
    <property type="molecule type" value="Genomic_DNA"/>
</dbReference>
<dbReference type="Proteomes" id="UP000182589">
    <property type="component" value="Unassembled WGS sequence"/>
</dbReference>
<evidence type="ECO:0000256" key="2">
    <source>
        <dbReference type="ARBA" id="ARBA00003535"/>
    </source>
</evidence>
<dbReference type="PANTHER" id="PTHR42747">
    <property type="entry name" value="NITRONATE MONOOXYGENASE-RELATED"/>
    <property type="match status" value="1"/>
</dbReference>
<dbReference type="FunFam" id="3.20.20.70:FF:000154">
    <property type="entry name" value="Probable nitronate monooxygenase"/>
    <property type="match status" value="1"/>
</dbReference>
<evidence type="ECO:0000256" key="6">
    <source>
        <dbReference type="ARBA" id="ARBA00022630"/>
    </source>
</evidence>
<evidence type="ECO:0000256" key="11">
    <source>
        <dbReference type="ARBA" id="ARBA00031155"/>
    </source>
</evidence>
<keyword evidence="5" id="KW-0216">Detoxification</keyword>
<dbReference type="PANTHER" id="PTHR42747:SF3">
    <property type="entry name" value="NITRONATE MONOOXYGENASE-RELATED"/>
    <property type="match status" value="1"/>
</dbReference>
<dbReference type="Proteomes" id="UP001157137">
    <property type="component" value="Unassembled WGS sequence"/>
</dbReference>
<comment type="catalytic activity">
    <reaction evidence="12">
        <text>3 propionate 3-nitronate + 3 O2 + H2O = 3 3-oxopropanoate + 2 nitrate + nitrite + H2O2 + 3 H(+)</text>
        <dbReference type="Rhea" id="RHEA:57332"/>
        <dbReference type="ChEBI" id="CHEBI:15377"/>
        <dbReference type="ChEBI" id="CHEBI:15378"/>
        <dbReference type="ChEBI" id="CHEBI:15379"/>
        <dbReference type="ChEBI" id="CHEBI:16240"/>
        <dbReference type="ChEBI" id="CHEBI:16301"/>
        <dbReference type="ChEBI" id="CHEBI:17632"/>
        <dbReference type="ChEBI" id="CHEBI:33190"/>
        <dbReference type="ChEBI" id="CHEBI:136067"/>
    </reaction>
</comment>
<reference evidence="16" key="1">
    <citation type="submission" date="2016-10" db="EMBL/GenBank/DDBJ databases">
        <authorList>
            <person name="Varghese N."/>
        </authorList>
    </citation>
    <scope>NUCLEOTIDE SEQUENCE [LARGE SCALE GENOMIC DNA]</scope>
    <source>
        <strain evidence="16">DSM 12489</strain>
    </source>
</reference>
<keyword evidence="10 13" id="KW-0503">Monooxygenase</keyword>
<dbReference type="GO" id="GO:0000166">
    <property type="term" value="F:nucleotide binding"/>
    <property type="evidence" value="ECO:0007669"/>
    <property type="project" value="UniProtKB-KW"/>
</dbReference>
<evidence type="ECO:0000256" key="8">
    <source>
        <dbReference type="ARBA" id="ARBA00022741"/>
    </source>
</evidence>
<name>A0A1H2SNZ2_9BACL</name>
<keyword evidence="16" id="KW-1185">Reference proteome</keyword>
<dbReference type="Pfam" id="PF03060">
    <property type="entry name" value="NMO"/>
    <property type="match status" value="1"/>
</dbReference>
<keyword evidence="8" id="KW-0547">Nucleotide-binding</keyword>
<reference evidence="15" key="2">
    <citation type="submission" date="2016-10" db="EMBL/GenBank/DDBJ databases">
        <authorList>
            <person name="de Groot N.N."/>
        </authorList>
    </citation>
    <scope>NUCLEOTIDE SEQUENCE [LARGE SCALE GENOMIC DNA]</scope>
    <source>
        <strain evidence="15">DSM 12489</strain>
    </source>
</reference>
<gene>
    <name evidence="13" type="ORF">Heshes_01490</name>
    <name evidence="14" type="ORF">Heshes_01570</name>
    <name evidence="15" type="ORF">SAMN04489725_104159</name>
</gene>
<keyword evidence="7" id="KW-0288">FMN</keyword>
<keyword evidence="9" id="KW-0560">Oxidoreductase</keyword>
<dbReference type="CDD" id="cd04730">
    <property type="entry name" value="NPD_like"/>
    <property type="match status" value="1"/>
</dbReference>
<dbReference type="InterPro" id="IPR004136">
    <property type="entry name" value="NMO"/>
</dbReference>
<comment type="cofactor">
    <cofactor evidence="1">
        <name>FMN</name>
        <dbReference type="ChEBI" id="CHEBI:58210"/>
    </cofactor>
</comment>
<sequence>MQTAFTQLIGVSLPIVQAGMAGVTTPEMVVAAANSGALGTIGGGYLSPDALRQQIRHVKSRTNNPFAVNLFIPKANASDATDLKQMREILAPIRTRLGLDAMSDAAPEPPRFEDQLQVVLEEGVPVFSFTFGVPAPAVMDACKQQGILTLGTATTVEEALELERVGTSAIVVQGAEAGGHRGTFLPYVREPLIGSFALIPQVADAVSLPVIAAGGVMDGRGLAAALALGAAAVQMGTAFLASPESGAHPLYQERVKQAIETDTDVTKAYSGKLARGIRTKWMEQLATYHASIPPYPIQHYMTQEIRKRAAELGMTDYMSMWAGQGVRLATEHFVADIISDVMQQAQRVIHGLSSNWPTA</sequence>